<keyword evidence="8" id="KW-1185">Reference proteome</keyword>
<reference evidence="7" key="1">
    <citation type="submission" date="2016-05" db="EMBL/GenBank/DDBJ databases">
        <title>Microbial consortia oxidize butane by reversing methanogenesis.</title>
        <authorList>
            <person name="Laso-Perez R."/>
            <person name="Richter M."/>
            <person name="Wegener G."/>
            <person name="Musat F."/>
        </authorList>
    </citation>
    <scope>NUCLEOTIDE SEQUENCE [LARGE SCALE GENOMIC DNA]</scope>
    <source>
        <strain evidence="7">BOX2</strain>
    </source>
</reference>
<sequence>MCTSFFLSVLNITAIYSTELINNAGHITYEGDYSHLSTVQRVAKNTGIVILGEIVCKIIALFTVIYLARYLQPVEFGKYSFVFAYLAFFGEITDLGLKKILVREIARDGSMTSKLIGNARIIKLSLSTFAITLAIIIISFMSYPSDTTTYVYIASFTLLFISFSDLYTTIFQANLQMEYSIIARVVYRIFYAILIFWIIFSHGSLMQVVVAMVLSEVLKSSVNFLFSRKFVKPKFTIDFKLCGYLLKESLPLALLGFTWVIYHKTDIIMLSMLRGDASVGLYSAAFQLIEPLGFIGSALMISVFPLMSNYFVSSKEKLIKSYKFSVKYLLIIAFPVVIGISLLADKVIFLVYGPSFSDSTAALRLLIWAFIFISTNSVLMNLLISINQQKLTALSAGICAIVNVILNLILIPQLSYTGAAIATVVTNAVLFMLNFYFVSKHLLVLPVHKILVKPVIGVLVMGGFIYCLENLSLFLLVPLSAGVYLVILLILRTFSDEDWNMVKKLINKG</sequence>
<feature type="transmembrane region" description="Helical" evidence="6">
    <location>
        <begin position="149"/>
        <end position="169"/>
    </location>
</feature>
<keyword evidence="5 6" id="KW-0472">Membrane</keyword>
<dbReference type="AlphaFoldDB" id="A0A1F2P9R0"/>
<comment type="subcellular location">
    <subcellularLocation>
        <location evidence="1">Cell membrane</location>
        <topology evidence="1">Multi-pass membrane protein</topology>
    </subcellularLocation>
</comment>
<evidence type="ECO:0000256" key="1">
    <source>
        <dbReference type="ARBA" id="ARBA00004651"/>
    </source>
</evidence>
<comment type="caution">
    <text evidence="7">The sequence shown here is derived from an EMBL/GenBank/DDBJ whole genome shotgun (WGS) entry which is preliminary data.</text>
</comment>
<evidence type="ECO:0000256" key="6">
    <source>
        <dbReference type="SAM" id="Phobius"/>
    </source>
</evidence>
<feature type="transmembrane region" description="Helical" evidence="6">
    <location>
        <begin position="282"/>
        <end position="307"/>
    </location>
</feature>
<feature type="transmembrane region" description="Helical" evidence="6">
    <location>
        <begin position="328"/>
        <end position="353"/>
    </location>
</feature>
<organism evidence="7 8">
    <name type="scientific">Candidatus Syntropharchaeum caldarium</name>
    <dbReference type="NCBI Taxonomy" id="1838285"/>
    <lineage>
        <taxon>Archaea</taxon>
        <taxon>Methanobacteriati</taxon>
        <taxon>Methanobacteriota</taxon>
        <taxon>Stenosarchaea group</taxon>
        <taxon>Methanomicrobia</taxon>
        <taxon>Methanosarcinales</taxon>
        <taxon>ANME-2 cluster</taxon>
        <taxon>Candidatus Syntropharchaeum</taxon>
    </lineage>
</organism>
<keyword evidence="2" id="KW-1003">Cell membrane</keyword>
<accession>A0A1F2P9R0</accession>
<evidence type="ECO:0000256" key="5">
    <source>
        <dbReference type="ARBA" id="ARBA00023136"/>
    </source>
</evidence>
<feature type="transmembrane region" description="Helical" evidence="6">
    <location>
        <begin position="206"/>
        <end position="226"/>
    </location>
</feature>
<evidence type="ECO:0000256" key="4">
    <source>
        <dbReference type="ARBA" id="ARBA00022989"/>
    </source>
</evidence>
<feature type="transmembrane region" description="Helical" evidence="6">
    <location>
        <begin position="365"/>
        <end position="384"/>
    </location>
</feature>
<dbReference type="Proteomes" id="UP000186940">
    <property type="component" value="Unassembled WGS sequence"/>
</dbReference>
<feature type="transmembrane region" description="Helical" evidence="6">
    <location>
        <begin position="121"/>
        <end position="143"/>
    </location>
</feature>
<feature type="transmembrane region" description="Helical" evidence="6">
    <location>
        <begin position="79"/>
        <end position="97"/>
    </location>
</feature>
<protein>
    <submittedName>
        <fullName evidence="7">Membrane protein involved in the export of O-antigen and teichoic acid</fullName>
    </submittedName>
</protein>
<dbReference type="CDD" id="cd13128">
    <property type="entry name" value="MATE_Wzx_like"/>
    <property type="match status" value="1"/>
</dbReference>
<evidence type="ECO:0000313" key="8">
    <source>
        <dbReference type="Proteomes" id="UP000186940"/>
    </source>
</evidence>
<feature type="transmembrane region" description="Helical" evidence="6">
    <location>
        <begin position="474"/>
        <end position="494"/>
    </location>
</feature>
<dbReference type="STRING" id="1838285.SCAL_001369"/>
<feature type="transmembrane region" description="Helical" evidence="6">
    <location>
        <begin position="48"/>
        <end position="67"/>
    </location>
</feature>
<feature type="transmembrane region" description="Helical" evidence="6">
    <location>
        <begin position="391"/>
        <end position="410"/>
    </location>
</feature>
<feature type="transmembrane region" description="Helical" evidence="6">
    <location>
        <begin position="238"/>
        <end position="262"/>
    </location>
</feature>
<gene>
    <name evidence="7" type="ORF">SCAL_001369</name>
</gene>
<name>A0A1F2P9R0_9EURY</name>
<dbReference type="InterPro" id="IPR050833">
    <property type="entry name" value="Poly_Biosynth_Transport"/>
</dbReference>
<evidence type="ECO:0000256" key="3">
    <source>
        <dbReference type="ARBA" id="ARBA00022692"/>
    </source>
</evidence>
<keyword evidence="4 6" id="KW-1133">Transmembrane helix</keyword>
<dbReference type="GO" id="GO:0005886">
    <property type="term" value="C:plasma membrane"/>
    <property type="evidence" value="ECO:0007669"/>
    <property type="project" value="UniProtKB-SubCell"/>
</dbReference>
<feature type="transmembrane region" description="Helical" evidence="6">
    <location>
        <begin position="416"/>
        <end position="438"/>
    </location>
</feature>
<proteinExistence type="predicted"/>
<feature type="transmembrane region" description="Helical" evidence="6">
    <location>
        <begin position="181"/>
        <end position="200"/>
    </location>
</feature>
<dbReference type="InterPro" id="IPR002797">
    <property type="entry name" value="Polysacc_synth"/>
</dbReference>
<evidence type="ECO:0000313" key="7">
    <source>
        <dbReference type="EMBL" id="OFV67451.1"/>
    </source>
</evidence>
<dbReference type="EMBL" id="LYOS01000004">
    <property type="protein sequence ID" value="OFV67451.1"/>
    <property type="molecule type" value="Genomic_DNA"/>
</dbReference>
<keyword evidence="3 6" id="KW-0812">Transmembrane</keyword>
<dbReference type="PATRIC" id="fig|1838285.3.peg.1391"/>
<dbReference type="Pfam" id="PF01943">
    <property type="entry name" value="Polysacc_synt"/>
    <property type="match status" value="1"/>
</dbReference>
<dbReference type="PANTHER" id="PTHR30250:SF11">
    <property type="entry name" value="O-ANTIGEN TRANSPORTER-RELATED"/>
    <property type="match status" value="1"/>
</dbReference>
<dbReference type="PANTHER" id="PTHR30250">
    <property type="entry name" value="PST FAMILY PREDICTED COLANIC ACID TRANSPORTER"/>
    <property type="match status" value="1"/>
</dbReference>
<feature type="transmembrane region" description="Helical" evidence="6">
    <location>
        <begin position="450"/>
        <end position="468"/>
    </location>
</feature>
<evidence type="ECO:0000256" key="2">
    <source>
        <dbReference type="ARBA" id="ARBA00022475"/>
    </source>
</evidence>